<evidence type="ECO:0000313" key="5">
    <source>
        <dbReference type="Proteomes" id="UP000604117"/>
    </source>
</evidence>
<evidence type="ECO:0000259" key="3">
    <source>
        <dbReference type="PROSITE" id="PS51176"/>
    </source>
</evidence>
<dbReference type="SUPFAM" id="SSF51735">
    <property type="entry name" value="NAD(P)-binding Rossmann-fold domains"/>
    <property type="match status" value="1"/>
</dbReference>
<keyword evidence="5" id="KW-1185">Reference proteome</keyword>
<gene>
    <name evidence="4" type="ORF">Asi02nite_78790</name>
</gene>
<accession>A0ABQ4D494</accession>
<evidence type="ECO:0000313" key="4">
    <source>
        <dbReference type="EMBL" id="GIF78361.1"/>
    </source>
</evidence>
<proteinExistence type="inferred from homology"/>
<dbReference type="InterPro" id="IPR036291">
    <property type="entry name" value="NAD(P)-bd_dom_sf"/>
</dbReference>
<dbReference type="SUPFAM" id="SSF48179">
    <property type="entry name" value="6-phosphogluconate dehydrogenase C-terminal domain-like"/>
    <property type="match status" value="1"/>
</dbReference>
<dbReference type="InterPro" id="IPR008927">
    <property type="entry name" value="6-PGluconate_DH-like_C_sf"/>
</dbReference>
<dbReference type="InterPro" id="IPR046826">
    <property type="entry name" value="PDH_N"/>
</dbReference>
<keyword evidence="2" id="KW-0560">Oxidoreductase</keyword>
<comment type="caution">
    <text evidence="4">The sequence shown here is derived from an EMBL/GenBank/DDBJ whole genome shotgun (WGS) entry which is preliminary data.</text>
</comment>
<sequence length="339" mass="34842">MDIAVIGLGLIGGSALRALASRGHRVLGYDADPATRATARTAAARAPQHSRWQVTGTIRDAVAGARLVVVAVPLTALPRVLDEIAAAGYSGLVTDVTSVKTPVRLLVEQRLQGRHQRLAGFVGGHPMAGKETSGFAAADADLFRDCAWVLCFEPGSTSLADWLDLAELVIDLGARVVPTTAEEHDRAVATVSHVPHLLATALAAAAADPLAGALAAGSFRDGTRVAATRPELIAAMCGGNAPAVGPALDGIIAALRDARAALDAPDPIAALSPWLAPGHAQRTGWPAPLAAPLDIPARPDALLRLGRAGGWVRAVAPDRATVTVVRPAPHGPNELFDDL</sequence>
<comment type="similarity">
    <text evidence="1">Belongs to the prephenate/arogenate dehydrogenase family.</text>
</comment>
<dbReference type="PANTHER" id="PTHR21363:SF0">
    <property type="entry name" value="PREPHENATE DEHYDROGENASE [NADP(+)]"/>
    <property type="match status" value="1"/>
</dbReference>
<dbReference type="PANTHER" id="PTHR21363">
    <property type="entry name" value="PREPHENATE DEHYDROGENASE"/>
    <property type="match status" value="1"/>
</dbReference>
<dbReference type="EMBL" id="BONE01000136">
    <property type="protein sequence ID" value="GIF78361.1"/>
    <property type="molecule type" value="Genomic_DNA"/>
</dbReference>
<dbReference type="Gene3D" id="3.40.50.720">
    <property type="entry name" value="NAD(P)-binding Rossmann-like Domain"/>
    <property type="match status" value="1"/>
</dbReference>
<feature type="domain" description="Prephenate/arogenate dehydrogenase" evidence="3">
    <location>
        <begin position="1"/>
        <end position="293"/>
    </location>
</feature>
<evidence type="ECO:0000256" key="1">
    <source>
        <dbReference type="ARBA" id="ARBA00007964"/>
    </source>
</evidence>
<dbReference type="InterPro" id="IPR046825">
    <property type="entry name" value="PDH_C"/>
</dbReference>
<reference evidence="4 5" key="1">
    <citation type="submission" date="2021-01" db="EMBL/GenBank/DDBJ databases">
        <title>Whole genome shotgun sequence of Asanoa siamensis NBRC 107932.</title>
        <authorList>
            <person name="Komaki H."/>
            <person name="Tamura T."/>
        </authorList>
    </citation>
    <scope>NUCLEOTIDE SEQUENCE [LARGE SCALE GENOMIC DNA]</scope>
    <source>
        <strain evidence="4 5">NBRC 107932</strain>
    </source>
</reference>
<name>A0ABQ4D494_9ACTN</name>
<dbReference type="Proteomes" id="UP000604117">
    <property type="component" value="Unassembled WGS sequence"/>
</dbReference>
<dbReference type="Pfam" id="PF02153">
    <property type="entry name" value="PDH_N"/>
    <property type="match status" value="1"/>
</dbReference>
<dbReference type="Gene3D" id="1.10.3660.10">
    <property type="entry name" value="6-phosphogluconate dehydrogenase C-terminal like domain"/>
    <property type="match status" value="1"/>
</dbReference>
<dbReference type="InterPro" id="IPR050812">
    <property type="entry name" value="Preph/Arog_dehydrog"/>
</dbReference>
<dbReference type="Pfam" id="PF20463">
    <property type="entry name" value="PDH_C"/>
    <property type="match status" value="1"/>
</dbReference>
<organism evidence="4 5">
    <name type="scientific">Asanoa siamensis</name>
    <dbReference type="NCBI Taxonomy" id="926357"/>
    <lineage>
        <taxon>Bacteria</taxon>
        <taxon>Bacillati</taxon>
        <taxon>Actinomycetota</taxon>
        <taxon>Actinomycetes</taxon>
        <taxon>Micromonosporales</taxon>
        <taxon>Micromonosporaceae</taxon>
        <taxon>Asanoa</taxon>
    </lineage>
</organism>
<dbReference type="InterPro" id="IPR003099">
    <property type="entry name" value="Prephen_DH"/>
</dbReference>
<protein>
    <submittedName>
        <fullName evidence="4">Prephenate dehydrogenase TyrA</fullName>
    </submittedName>
</protein>
<evidence type="ECO:0000256" key="2">
    <source>
        <dbReference type="ARBA" id="ARBA00023002"/>
    </source>
</evidence>
<dbReference type="PROSITE" id="PS51176">
    <property type="entry name" value="PDH_ADH"/>
    <property type="match status" value="1"/>
</dbReference>